<name>A0A7H0FR92_ENTFL</name>
<gene>
    <name evidence="2" type="ORF">H9Q64_04470</name>
</gene>
<proteinExistence type="predicted"/>
<dbReference type="Pfam" id="PF06458">
    <property type="entry name" value="MucBP"/>
    <property type="match status" value="1"/>
</dbReference>
<accession>A0A7H0FR92</accession>
<sequence length="703" mass="79349">MNKIAKTSFVFIITLIGFALGPQIGEATELVKKISNHTKLSDYGYFKALPGVYTPASHTFVMQSGAETEVIPLEGNVNSSQLTVDENSPAGSAMIRNVGWYQGKKVSIKVSLLKNLSNRAGGTIFFEKERFLTLSLLGDVKVTYEFFDEENQPIQVTTAVNTYDLSKKYYFGVQFPLQSLYSSNPTNIFSRTWNDESGGYWVTYHNETETDAINSQKQQLQILTRPKEKLTFIYRNWNNNQPLEIPYRTDFVAKPEFGGALANSLTLEKPQPVSELKAQQIMPNVAEDRKLSNLEVRFNLTNLLQSQQYEPGNINIQNFNGEDVTALFSQEMQGEELVLTALQPQDSRLTATTLLYTVAVKWREDAQAVDNRFIDTEGNLTLPYTIQTKATNRDKVFNQATEGMLKVNYNSKVNLLFVDENNQPLKEPMSQPGILTQAFDVSSEYPEIPGYYPVKNPVEQDQGTFKQEEQTIVHRYRKNLEFQLKNSGEAIPVSRFTKEAEVAYSLKHEAGKTIRVMARFGGEEQLVKEYPTAPETVGDQVKMMIPDNWLDQEVEFYAMNETGQVSNNEKKIVSLEKGPQLKLPNVLSFGQQEIPVKDSYVKLPQEAELAITDESQLDKSQWKVKVKMQQMMKNQNNQTLSKGLSFIKEGKRTPINDVEQTIASGSGSQMLNLANTFELTLVPSDVAGSYQGQLVWNLEDAPI</sequence>
<reference evidence="2 3" key="1">
    <citation type="submission" date="2020-08" db="EMBL/GenBank/DDBJ databases">
        <title>Enterococcus faecalis SF28073 genome assembly.</title>
        <authorList>
            <person name="Duerkop B.A."/>
            <person name="Johnson C.N."/>
        </authorList>
    </citation>
    <scope>NUCLEOTIDE SEQUENCE [LARGE SCALE GENOMIC DNA]</scope>
    <source>
        <strain evidence="2 3">SF28073</strain>
    </source>
</reference>
<keyword evidence="1" id="KW-0677">Repeat</keyword>
<evidence type="ECO:0000313" key="3">
    <source>
        <dbReference type="Proteomes" id="UP000516122"/>
    </source>
</evidence>
<protein>
    <submittedName>
        <fullName evidence="2">MucBP domain-containing protein</fullName>
    </submittedName>
</protein>
<organism evidence="2 3">
    <name type="scientific">Enterococcus faecalis</name>
    <name type="common">Streptococcus faecalis</name>
    <dbReference type="NCBI Taxonomy" id="1351"/>
    <lineage>
        <taxon>Bacteria</taxon>
        <taxon>Bacillati</taxon>
        <taxon>Bacillota</taxon>
        <taxon>Bacilli</taxon>
        <taxon>Lactobacillales</taxon>
        <taxon>Enterococcaceae</taxon>
        <taxon>Enterococcus</taxon>
    </lineage>
</organism>
<dbReference type="Proteomes" id="UP000516122">
    <property type="component" value="Chromosome"/>
</dbReference>
<evidence type="ECO:0000313" key="2">
    <source>
        <dbReference type="EMBL" id="QNP38558.1"/>
    </source>
</evidence>
<dbReference type="AlphaFoldDB" id="A0A7H0FR92"/>
<dbReference type="EMBL" id="CP060804">
    <property type="protein sequence ID" value="QNP38558.1"/>
    <property type="molecule type" value="Genomic_DNA"/>
</dbReference>
<dbReference type="RefSeq" id="WP_002382181.1">
    <property type="nucleotide sequence ID" value="NZ_AP026714.1"/>
</dbReference>
<dbReference type="Gene3D" id="3.10.20.320">
    <property type="entry name" value="Putative peptidoglycan bound protein (lpxtg motif)"/>
    <property type="match status" value="1"/>
</dbReference>
<evidence type="ECO:0000256" key="1">
    <source>
        <dbReference type="ARBA" id="ARBA00022737"/>
    </source>
</evidence>
<dbReference type="InterPro" id="IPR009459">
    <property type="entry name" value="MucBP_dom"/>
</dbReference>